<keyword evidence="2" id="KW-1185">Reference proteome</keyword>
<evidence type="ECO:0000313" key="2">
    <source>
        <dbReference type="Proteomes" id="UP001165064"/>
    </source>
</evidence>
<sequence length="316" mass="35361">MSTESALSIKLKLNNGIEAPAIALGTYNPKELHPKVKDAVKAAVKGGYRHIDTAWVYDTETYIGEALAELFAEGVVKREDLFITTKVWPTHWNDPAKSIDESLKRLGIDYLDLVLQHWPLTFKVDADGKPLLKDGKYVADDGDYLVTWKKLIELQKKDSKKIRSIGVSNYTVPYLERLLKETDVVPVVNQVELHPSLPQVELVKFSKEHGIITEAYSPLGSSGAPLLKLPIVKTLAKKYDVSPAEVLINYHSQSGRFAAPRSVNAERLAKGLKSVPLTADELKSLDQEGIDHPKRYINPSFARSVGYEHWNEELVH</sequence>
<name>A0ACB5TJV3_AMBMO</name>
<gene>
    <name evidence="1" type="ORF">Amon02_000854000</name>
</gene>
<dbReference type="EMBL" id="BSXS01007625">
    <property type="protein sequence ID" value="GME89596.1"/>
    <property type="molecule type" value="Genomic_DNA"/>
</dbReference>
<organism evidence="1 2">
    <name type="scientific">Ambrosiozyma monospora</name>
    <name type="common">Yeast</name>
    <name type="synonym">Endomycopsis monosporus</name>
    <dbReference type="NCBI Taxonomy" id="43982"/>
    <lineage>
        <taxon>Eukaryota</taxon>
        <taxon>Fungi</taxon>
        <taxon>Dikarya</taxon>
        <taxon>Ascomycota</taxon>
        <taxon>Saccharomycotina</taxon>
        <taxon>Pichiomycetes</taxon>
        <taxon>Pichiales</taxon>
        <taxon>Pichiaceae</taxon>
        <taxon>Ambrosiozyma</taxon>
    </lineage>
</organism>
<reference evidence="1" key="1">
    <citation type="submission" date="2023-04" db="EMBL/GenBank/DDBJ databases">
        <title>Ambrosiozyma monospora NBRC 10751.</title>
        <authorList>
            <person name="Ichikawa N."/>
            <person name="Sato H."/>
            <person name="Tonouchi N."/>
        </authorList>
    </citation>
    <scope>NUCLEOTIDE SEQUENCE</scope>
    <source>
        <strain evidence="1">NBRC 10751</strain>
    </source>
</reference>
<comment type="caution">
    <text evidence="1">The sequence shown here is derived from an EMBL/GenBank/DDBJ whole genome shotgun (WGS) entry which is preliminary data.</text>
</comment>
<evidence type="ECO:0000313" key="1">
    <source>
        <dbReference type="EMBL" id="GME89596.1"/>
    </source>
</evidence>
<dbReference type="Proteomes" id="UP001165064">
    <property type="component" value="Unassembled WGS sequence"/>
</dbReference>
<protein>
    <submittedName>
        <fullName evidence="1">Unnamed protein product</fullName>
    </submittedName>
</protein>
<accession>A0ACB5TJV3</accession>
<proteinExistence type="predicted"/>